<accession>A0A3G1A9S9</accession>
<dbReference type="EMBL" id="CP007493">
    <property type="protein sequence ID" value="AJB42544.1"/>
    <property type="molecule type" value="Genomic_DNA"/>
</dbReference>
<dbReference type="InterPro" id="IPR013843">
    <property type="entry name" value="Ribosomal_eS4_N"/>
</dbReference>
<dbReference type="NCBIfam" id="NF003312">
    <property type="entry name" value="PRK04313.1"/>
    <property type="match status" value="1"/>
</dbReference>
<evidence type="ECO:0000256" key="1">
    <source>
        <dbReference type="ARBA" id="ARBA00007500"/>
    </source>
</evidence>
<gene>
    <name evidence="7" type="primary">rps4e</name>
    <name evidence="9" type="ORF">TCARB_1500</name>
</gene>
<sequence>MVRRVKASLRHLRRSVAPPFWPIKRKEYTWTVKPSPGPHPLDNSIPLGIIVRDVLGYAQTMKEARRIISSGKIIVDGKPVKDYKFPVGLMDVIHVPAEDKYFRVIPDPARKLRLAEIKPDEAGLKIAQIRRKMTVSNGNIQFTLHDGRNILVKKDSDLYQKALFFKTYDALLITIPQQTLQTHIPLDKGTLAIVYEGRNVGFLGTIQSIQQVFKRARSLVELKSPEGEISRTILQYVLPVGTEKPLVTVKV</sequence>
<dbReference type="GO" id="GO:0019843">
    <property type="term" value="F:rRNA binding"/>
    <property type="evidence" value="ECO:0007669"/>
    <property type="project" value="UniProtKB-KW"/>
</dbReference>
<comment type="similarity">
    <text evidence="1 7">Belongs to the eukaryotic ribosomal protein eS4 family.</text>
</comment>
<evidence type="ECO:0000256" key="2">
    <source>
        <dbReference type="ARBA" id="ARBA00022730"/>
    </source>
</evidence>
<proteinExistence type="inferred from homology"/>
<dbReference type="PANTHER" id="PTHR11581:SF0">
    <property type="entry name" value="SMALL RIBOSOMAL SUBUNIT PROTEIN ES4"/>
    <property type="match status" value="1"/>
</dbReference>
<dbReference type="AlphaFoldDB" id="A0A3G1A9S9"/>
<dbReference type="InterPro" id="IPR000876">
    <property type="entry name" value="Ribosomal_eS4"/>
</dbReference>
<dbReference type="CDD" id="cd06087">
    <property type="entry name" value="KOW_RPS4"/>
    <property type="match status" value="1"/>
</dbReference>
<dbReference type="Gene3D" id="2.30.30.30">
    <property type="match status" value="1"/>
</dbReference>
<name>A0A3G1A9S9_9CREN</name>
<dbReference type="PROSITE" id="PS50889">
    <property type="entry name" value="S4"/>
    <property type="match status" value="1"/>
</dbReference>
<keyword evidence="5 7" id="KW-0687">Ribonucleoprotein</keyword>
<evidence type="ECO:0000313" key="10">
    <source>
        <dbReference type="Proteomes" id="UP000266720"/>
    </source>
</evidence>
<dbReference type="InterPro" id="IPR038237">
    <property type="entry name" value="Ribosomal_eS4_central_sf"/>
</dbReference>
<dbReference type="PIRSF" id="PIRSF002116">
    <property type="entry name" value="Ribosomal_S4"/>
    <property type="match status" value="1"/>
</dbReference>
<dbReference type="GO" id="GO:0006412">
    <property type="term" value="P:translation"/>
    <property type="evidence" value="ECO:0007669"/>
    <property type="project" value="UniProtKB-UniRule"/>
</dbReference>
<dbReference type="STRING" id="697581.TCARB_1500"/>
<dbReference type="InterPro" id="IPR036986">
    <property type="entry name" value="S4_RNA-bd_sf"/>
</dbReference>
<evidence type="ECO:0000256" key="5">
    <source>
        <dbReference type="ARBA" id="ARBA00023274"/>
    </source>
</evidence>
<dbReference type="InterPro" id="IPR013845">
    <property type="entry name" value="Ribosomal_eS4_central_region"/>
</dbReference>
<dbReference type="FunFam" id="3.10.290.10:FF:000002">
    <property type="entry name" value="40S ribosomal protein S4"/>
    <property type="match status" value="1"/>
</dbReference>
<dbReference type="Pfam" id="PF00900">
    <property type="entry name" value="Ribosomal_S4e"/>
    <property type="match status" value="1"/>
</dbReference>
<dbReference type="Gene3D" id="2.40.50.740">
    <property type="match status" value="1"/>
</dbReference>
<evidence type="ECO:0000256" key="4">
    <source>
        <dbReference type="ARBA" id="ARBA00022980"/>
    </source>
</evidence>
<dbReference type="HAMAP" id="MF_00485">
    <property type="entry name" value="Ribosomal_eS4"/>
    <property type="match status" value="1"/>
</dbReference>
<dbReference type="Gene3D" id="3.10.290.10">
    <property type="entry name" value="RNA-binding S4 domain"/>
    <property type="match status" value="1"/>
</dbReference>
<evidence type="ECO:0000256" key="7">
    <source>
        <dbReference type="HAMAP-Rule" id="MF_00485"/>
    </source>
</evidence>
<dbReference type="InterPro" id="IPR014722">
    <property type="entry name" value="Rib_uL2_dom2"/>
</dbReference>
<dbReference type="SMART" id="SM00363">
    <property type="entry name" value="S4"/>
    <property type="match status" value="1"/>
</dbReference>
<dbReference type="GO" id="GO:0003735">
    <property type="term" value="F:structural constituent of ribosome"/>
    <property type="evidence" value="ECO:0007669"/>
    <property type="project" value="InterPro"/>
</dbReference>
<reference evidence="10" key="1">
    <citation type="book" date="2010" name="EXTREMOPHILES" publisher="0:0-0">
        <title>Complete genome sequences of ten hyperthermophilic archaea reveal their metabolic capabilities and possible ecological roles.</title>
        <editorList>
            <person name="?"/>
        </editorList>
        <authorList>
            <person name="Ravin N.V."/>
            <person name="Mardanov A.V."/>
            <person name="Bonch-Osmolovskaya E.A."/>
            <person name="Skryabin K.G."/>
        </authorList>
    </citation>
    <scope>NUCLEOTIDE SEQUENCE [LARGE SCALE GENOMIC DNA]</scope>
    <source>
        <strain evidence="10">1505</strain>
    </source>
</reference>
<dbReference type="InterPro" id="IPR002942">
    <property type="entry name" value="S4_RNA-bd"/>
</dbReference>
<dbReference type="InterPro" id="IPR041982">
    <property type="entry name" value="Ribosomal_eS4_KOW"/>
</dbReference>
<dbReference type="Pfam" id="PF08071">
    <property type="entry name" value="RS4NT"/>
    <property type="match status" value="1"/>
</dbReference>
<evidence type="ECO:0000256" key="6">
    <source>
        <dbReference type="ARBA" id="ARBA00035272"/>
    </source>
</evidence>
<dbReference type="KEGG" id="tcb:TCARB_1500"/>
<dbReference type="GO" id="GO:0022627">
    <property type="term" value="C:cytosolic small ribosomal subunit"/>
    <property type="evidence" value="ECO:0007669"/>
    <property type="project" value="TreeGrafter"/>
</dbReference>
<evidence type="ECO:0000256" key="3">
    <source>
        <dbReference type="ARBA" id="ARBA00022884"/>
    </source>
</evidence>
<dbReference type="Proteomes" id="UP000266720">
    <property type="component" value="Chromosome"/>
</dbReference>
<keyword evidence="2" id="KW-0699">rRNA-binding</keyword>
<evidence type="ECO:0000259" key="8">
    <source>
        <dbReference type="SMART" id="SM00363"/>
    </source>
</evidence>
<feature type="domain" description="RNA-binding S4" evidence="8">
    <location>
        <begin position="45"/>
        <end position="109"/>
    </location>
</feature>
<keyword evidence="4 7" id="KW-0689">Ribosomal protein</keyword>
<dbReference type="GeneID" id="25406900"/>
<organism evidence="9 10">
    <name type="scientific">Thermofilum adornatum 1505</name>
    <dbReference type="NCBI Taxonomy" id="697581"/>
    <lineage>
        <taxon>Archaea</taxon>
        <taxon>Thermoproteota</taxon>
        <taxon>Thermoprotei</taxon>
        <taxon>Thermofilales</taxon>
        <taxon>Thermofilaceae</taxon>
        <taxon>Thermofilum</taxon>
    </lineage>
</organism>
<dbReference type="Pfam" id="PF01479">
    <property type="entry name" value="S4"/>
    <property type="match status" value="1"/>
</dbReference>
<evidence type="ECO:0000313" key="9">
    <source>
        <dbReference type="EMBL" id="AJB42544.1"/>
    </source>
</evidence>
<keyword evidence="3 7" id="KW-0694">RNA-binding</keyword>
<dbReference type="RefSeq" id="WP_052887098.1">
    <property type="nucleotide sequence ID" value="NZ_CP007493.1"/>
</dbReference>
<dbReference type="CDD" id="cd00165">
    <property type="entry name" value="S4"/>
    <property type="match status" value="1"/>
</dbReference>
<protein>
    <recommendedName>
        <fullName evidence="6 7">Small ribosomal subunit protein eS4</fullName>
    </recommendedName>
</protein>
<dbReference type="SUPFAM" id="SSF55174">
    <property type="entry name" value="Alpha-L RNA-binding motif"/>
    <property type="match status" value="1"/>
</dbReference>
<dbReference type="PANTHER" id="PTHR11581">
    <property type="entry name" value="30S/40S RIBOSOMAL PROTEIN S4"/>
    <property type="match status" value="1"/>
</dbReference>